<dbReference type="EMBL" id="SOBK01000010">
    <property type="protein sequence ID" value="TDT86968.1"/>
    <property type="molecule type" value="Genomic_DNA"/>
</dbReference>
<reference evidence="1 3" key="1">
    <citation type="journal article" date="2016" name="Front. Microbiol.">
        <title>Genome Sequence of the Piezophilic, Mesophilic Sulfate-Reducing Bacterium Desulfovibrio indicus J2T.</title>
        <authorList>
            <person name="Cao J."/>
            <person name="Maignien L."/>
            <person name="Shao Z."/>
            <person name="Alain K."/>
            <person name="Jebbar M."/>
        </authorList>
    </citation>
    <scope>NUCLEOTIDE SEQUENCE [LARGE SCALE GENOMIC DNA]</scope>
    <source>
        <strain evidence="1 3">J2</strain>
    </source>
</reference>
<dbReference type="KEGG" id="dej:AWY79_02500"/>
<dbReference type="EMBL" id="CP014206">
    <property type="protein sequence ID" value="AMK10063.1"/>
    <property type="molecule type" value="Genomic_DNA"/>
</dbReference>
<dbReference type="Proteomes" id="UP000055611">
    <property type="component" value="Chromosome"/>
</dbReference>
<gene>
    <name evidence="1" type="ORF">AWY79_02500</name>
    <name evidence="2" type="ORF">EDC59_11049</name>
</gene>
<organism evidence="2 4">
    <name type="scientific">Pseudodesulfovibrio indicus</name>
    <dbReference type="NCBI Taxonomy" id="1716143"/>
    <lineage>
        <taxon>Bacteria</taxon>
        <taxon>Pseudomonadati</taxon>
        <taxon>Thermodesulfobacteriota</taxon>
        <taxon>Desulfovibrionia</taxon>
        <taxon>Desulfovibrionales</taxon>
        <taxon>Desulfovibrionaceae</taxon>
    </lineage>
</organism>
<keyword evidence="3" id="KW-1185">Reference proteome</keyword>
<proteinExistence type="predicted"/>
<dbReference type="RefSeq" id="WP_066799796.1">
    <property type="nucleotide sequence ID" value="NZ_CP014206.1"/>
</dbReference>
<dbReference type="Proteomes" id="UP000295506">
    <property type="component" value="Unassembled WGS sequence"/>
</dbReference>
<dbReference type="SUPFAM" id="SSF52540">
    <property type="entry name" value="P-loop containing nucleoside triphosphate hydrolases"/>
    <property type="match status" value="1"/>
</dbReference>
<evidence type="ECO:0000313" key="3">
    <source>
        <dbReference type="Proteomes" id="UP000055611"/>
    </source>
</evidence>
<dbReference type="AlphaFoldDB" id="A0A126QJ97"/>
<sequence>MNTPPLIICGMHRSGTSLVAGLLSACGLDVSPESLLMLHQDDNPTGFYENHEIVNMHENALVRAGFGWDAPPDAEPAPAWDRSVALAEDARMTASRYRGHDTWGFKDPRASLFMGFWRSLFPGARFLVCLRNPLDVALSLQRRSGSSITAGLALWQRYYEHIERDFDPAMDMAVHFDVLRRDPQGELTRLLHGFGLEASPDQVREALAMIRPASADSGYSLLAARAHGLSERGADLYSRFLDRSGPGCTTLSAREPLAALGAGFEVVKNQGAWMGRQGTILVDGSKATGTLVLSFNARSTLLGSSPTGQLSLNISLDGHGETSVTVTGDKPEQILLGLPQTGQRTLTLTLRSSFASSPCAAGIGPDPRILSVNVSGLQVVEQPVAPLQK</sequence>
<reference evidence="2 4" key="2">
    <citation type="submission" date="2019-03" db="EMBL/GenBank/DDBJ databases">
        <title>Genomic Encyclopedia of Type Strains, Phase IV (KMG-IV): sequencing the most valuable type-strain genomes for metagenomic binning, comparative biology and taxonomic classification.</title>
        <authorList>
            <person name="Goeker M."/>
        </authorList>
    </citation>
    <scope>NUCLEOTIDE SEQUENCE [LARGE SCALE GENOMIC DNA]</scope>
    <source>
        <strain evidence="2 4">DSM 101483</strain>
    </source>
</reference>
<evidence type="ECO:0000313" key="1">
    <source>
        <dbReference type="EMBL" id="AMK10063.1"/>
    </source>
</evidence>
<name>A0A126QJ97_9BACT</name>
<dbReference type="Pfam" id="PF13469">
    <property type="entry name" value="Sulfotransfer_3"/>
    <property type="match status" value="1"/>
</dbReference>
<dbReference type="OrthoDB" id="9816424at2"/>
<dbReference type="InterPro" id="IPR027417">
    <property type="entry name" value="P-loop_NTPase"/>
</dbReference>
<evidence type="ECO:0000313" key="2">
    <source>
        <dbReference type="EMBL" id="TDT86968.1"/>
    </source>
</evidence>
<evidence type="ECO:0000313" key="4">
    <source>
        <dbReference type="Proteomes" id="UP000295506"/>
    </source>
</evidence>
<accession>A0A126QJ97</accession>
<protein>
    <submittedName>
        <fullName evidence="2">Sulfotransferase family protein</fullName>
    </submittedName>
</protein>
<dbReference type="Gene3D" id="3.40.50.300">
    <property type="entry name" value="P-loop containing nucleotide triphosphate hydrolases"/>
    <property type="match status" value="1"/>
</dbReference>